<dbReference type="InParanoid" id="A0A194QV17"/>
<protein>
    <submittedName>
        <fullName evidence="1">Uncharacterized protein</fullName>
    </submittedName>
</protein>
<name>A0A194QV17_PAPMA</name>
<sequence>MQVTVEEGEEGNVEEEIYDVQDEGPAGSVAVVESSTGARGARVEALAAAGAGLASWVHEGDHDVARAAGDGQTLVVVCEAAGVHEQPAQSGVAHRAVVAQEMAAPARVVYVCTTRVTLL</sequence>
<dbReference type="Proteomes" id="UP000053240">
    <property type="component" value="Unassembled WGS sequence"/>
</dbReference>
<dbReference type="AlphaFoldDB" id="A0A194QV17"/>
<keyword evidence="2" id="KW-1185">Reference proteome</keyword>
<dbReference type="EMBL" id="KQ461108">
    <property type="protein sequence ID" value="KPJ09312.1"/>
    <property type="molecule type" value="Genomic_DNA"/>
</dbReference>
<organism evidence="1 2">
    <name type="scientific">Papilio machaon</name>
    <name type="common">Old World swallowtail butterfly</name>
    <dbReference type="NCBI Taxonomy" id="76193"/>
    <lineage>
        <taxon>Eukaryota</taxon>
        <taxon>Metazoa</taxon>
        <taxon>Ecdysozoa</taxon>
        <taxon>Arthropoda</taxon>
        <taxon>Hexapoda</taxon>
        <taxon>Insecta</taxon>
        <taxon>Pterygota</taxon>
        <taxon>Neoptera</taxon>
        <taxon>Endopterygota</taxon>
        <taxon>Lepidoptera</taxon>
        <taxon>Glossata</taxon>
        <taxon>Ditrysia</taxon>
        <taxon>Papilionoidea</taxon>
        <taxon>Papilionidae</taxon>
        <taxon>Papilioninae</taxon>
        <taxon>Papilio</taxon>
    </lineage>
</organism>
<proteinExistence type="predicted"/>
<reference evidence="1 2" key="1">
    <citation type="journal article" date="2015" name="Nat. Commun.">
        <title>Outbred genome sequencing and CRISPR/Cas9 gene editing in butterflies.</title>
        <authorList>
            <person name="Li X."/>
            <person name="Fan D."/>
            <person name="Zhang W."/>
            <person name="Liu G."/>
            <person name="Zhang L."/>
            <person name="Zhao L."/>
            <person name="Fang X."/>
            <person name="Chen L."/>
            <person name="Dong Y."/>
            <person name="Chen Y."/>
            <person name="Ding Y."/>
            <person name="Zhao R."/>
            <person name="Feng M."/>
            <person name="Zhu Y."/>
            <person name="Feng Y."/>
            <person name="Jiang X."/>
            <person name="Zhu D."/>
            <person name="Xiang H."/>
            <person name="Feng X."/>
            <person name="Li S."/>
            <person name="Wang J."/>
            <person name="Zhang G."/>
            <person name="Kronforst M.R."/>
            <person name="Wang W."/>
        </authorList>
    </citation>
    <scope>NUCLEOTIDE SEQUENCE [LARGE SCALE GENOMIC DNA]</scope>
    <source>
        <strain evidence="1">Ya'a_city_454_Pm</strain>
        <tissue evidence="1">Whole body</tissue>
    </source>
</reference>
<accession>A0A194QV17</accession>
<evidence type="ECO:0000313" key="2">
    <source>
        <dbReference type="Proteomes" id="UP000053240"/>
    </source>
</evidence>
<evidence type="ECO:0000313" key="1">
    <source>
        <dbReference type="EMBL" id="KPJ09312.1"/>
    </source>
</evidence>
<gene>
    <name evidence="1" type="ORF">RR48_15453</name>
</gene>